<dbReference type="EMBL" id="FRBD01000014">
    <property type="protein sequence ID" value="SHK85716.1"/>
    <property type="molecule type" value="Genomic_DNA"/>
</dbReference>
<proteinExistence type="predicted"/>
<dbReference type="AlphaFoldDB" id="A0A1M6VWQ5"/>
<reference evidence="2 3" key="1">
    <citation type="submission" date="2016-11" db="EMBL/GenBank/DDBJ databases">
        <authorList>
            <person name="Jaros S."/>
            <person name="Januszkiewicz K."/>
            <person name="Wedrychowicz H."/>
        </authorList>
    </citation>
    <scope>NUCLEOTIDE SEQUENCE [LARGE SCALE GENOMIC DNA]</scope>
    <source>
        <strain evidence="2 3">KHT3</strain>
    </source>
</reference>
<sequence length="44" mass="5332">MFCLALVIDGAKVRINSDFTKFFNYYFCKYVLNNLMFYFLGRNM</sequence>
<accession>A0A1M6VWQ5</accession>
<evidence type="ECO:0000313" key="3">
    <source>
        <dbReference type="Proteomes" id="UP000184130"/>
    </source>
</evidence>
<keyword evidence="1" id="KW-0472">Membrane</keyword>
<evidence type="ECO:0000256" key="1">
    <source>
        <dbReference type="SAM" id="Phobius"/>
    </source>
</evidence>
<dbReference type="Proteomes" id="UP000184130">
    <property type="component" value="Unassembled WGS sequence"/>
</dbReference>
<feature type="transmembrane region" description="Helical" evidence="1">
    <location>
        <begin position="22"/>
        <end position="41"/>
    </location>
</feature>
<protein>
    <submittedName>
        <fullName evidence="2">Uncharacterized protein</fullName>
    </submittedName>
</protein>
<gene>
    <name evidence="2" type="ORF">SAMN05216463_11453</name>
</gene>
<keyword evidence="1" id="KW-0812">Transmembrane</keyword>
<name>A0A1M6VWQ5_XYLRU</name>
<keyword evidence="1" id="KW-1133">Transmembrane helix</keyword>
<organism evidence="2 3">
    <name type="scientific">Xylanibacter ruminicola</name>
    <name type="common">Prevotella ruminicola</name>
    <dbReference type="NCBI Taxonomy" id="839"/>
    <lineage>
        <taxon>Bacteria</taxon>
        <taxon>Pseudomonadati</taxon>
        <taxon>Bacteroidota</taxon>
        <taxon>Bacteroidia</taxon>
        <taxon>Bacteroidales</taxon>
        <taxon>Prevotellaceae</taxon>
        <taxon>Xylanibacter</taxon>
    </lineage>
</organism>
<evidence type="ECO:0000313" key="2">
    <source>
        <dbReference type="EMBL" id="SHK85716.1"/>
    </source>
</evidence>